<protein>
    <submittedName>
        <fullName evidence="1">Uncharacterized protein</fullName>
    </submittedName>
</protein>
<reference evidence="1 2" key="1">
    <citation type="submission" date="2021-07" db="EMBL/GenBank/DDBJ databases">
        <title>Draft genome sequence of carbapenem-resistant Aeromonas spp. in Japan.</title>
        <authorList>
            <person name="Maehana S."/>
            <person name="Suzuki M."/>
            <person name="Kitasato H."/>
        </authorList>
    </citation>
    <scope>NUCLEOTIDE SEQUENCE [LARGE SCALE GENOMIC DNA]</scope>
    <source>
        <strain evidence="1 2">KAM382</strain>
    </source>
</reference>
<comment type="caution">
    <text evidence="1">The sequence shown here is derived from an EMBL/GenBank/DDBJ whole genome shotgun (WGS) entry which is preliminary data.</text>
</comment>
<evidence type="ECO:0000313" key="2">
    <source>
        <dbReference type="Proteomes" id="UP000737420"/>
    </source>
</evidence>
<evidence type="ECO:0000313" key="1">
    <source>
        <dbReference type="EMBL" id="GJB94124.1"/>
    </source>
</evidence>
<proteinExistence type="predicted"/>
<name>A0ABD0BFP5_AERCA</name>
<dbReference type="InterPro" id="IPR037210">
    <property type="entry name" value="YoaC-like_sf"/>
</dbReference>
<organism evidence="1 2">
    <name type="scientific">Aeromonas caviae</name>
    <name type="common">Aeromonas punctata</name>
    <dbReference type="NCBI Taxonomy" id="648"/>
    <lineage>
        <taxon>Bacteria</taxon>
        <taxon>Pseudomonadati</taxon>
        <taxon>Pseudomonadota</taxon>
        <taxon>Gammaproteobacteria</taxon>
        <taxon>Aeromonadales</taxon>
        <taxon>Aeromonadaceae</taxon>
        <taxon>Aeromonas</taxon>
    </lineage>
</organism>
<dbReference type="Gene3D" id="1.20.1290.30">
    <property type="match status" value="1"/>
</dbReference>
<dbReference type="Proteomes" id="UP000737420">
    <property type="component" value="Unassembled WGS sequence"/>
</dbReference>
<sequence>MLANAQGWHERSAKQLGEWAEMIGKGGPVRVKHKTDWAEGVVNELMP</sequence>
<accession>A0ABD0BFP5</accession>
<gene>
    <name evidence="1" type="ORF">KAM382_41850</name>
</gene>
<dbReference type="EMBL" id="BPOP01000076">
    <property type="protein sequence ID" value="GJB94124.1"/>
    <property type="molecule type" value="Genomic_DNA"/>
</dbReference>
<dbReference type="AlphaFoldDB" id="A0ABD0BFP5"/>